<dbReference type="GO" id="GO:0005344">
    <property type="term" value="F:oxygen carrier activity"/>
    <property type="evidence" value="ECO:0007669"/>
    <property type="project" value="UniProtKB-KW"/>
</dbReference>
<dbReference type="PANTHER" id="PTHR43396:SF3">
    <property type="entry name" value="FLAVOHEMOPROTEIN"/>
    <property type="match status" value="1"/>
</dbReference>
<evidence type="ECO:0000256" key="13">
    <source>
        <dbReference type="ARBA" id="ARBA00049433"/>
    </source>
</evidence>
<dbReference type="EMBL" id="CP001964">
    <property type="protein sequence ID" value="ADG76398.1"/>
    <property type="molecule type" value="Genomic_DNA"/>
</dbReference>
<dbReference type="SUPFAM" id="SSF63380">
    <property type="entry name" value="Riboflavin synthase domain-like"/>
    <property type="match status" value="1"/>
</dbReference>
<name>D5UDE2_CELFN</name>
<dbReference type="PROSITE" id="PS51384">
    <property type="entry name" value="FAD_FR"/>
    <property type="match status" value="1"/>
</dbReference>
<dbReference type="GO" id="GO:0051537">
    <property type="term" value="F:2 iron, 2 sulfur cluster binding"/>
    <property type="evidence" value="ECO:0007669"/>
    <property type="project" value="UniProtKB-KW"/>
</dbReference>
<dbReference type="GO" id="GO:0019825">
    <property type="term" value="F:oxygen binding"/>
    <property type="evidence" value="ECO:0007669"/>
    <property type="project" value="InterPro"/>
</dbReference>
<dbReference type="InterPro" id="IPR017938">
    <property type="entry name" value="Riboflavin_synthase-like_b-brl"/>
</dbReference>
<dbReference type="GO" id="GO:0008941">
    <property type="term" value="F:nitric oxide dioxygenase NAD(P)H activity"/>
    <property type="evidence" value="ECO:0007669"/>
    <property type="project" value="UniProtKB-EC"/>
</dbReference>
<reference evidence="17 18" key="1">
    <citation type="journal article" date="2010" name="Stand. Genomic Sci.">
        <title>Complete genome sequence of Cellulomonas flavigena type strain (134).</title>
        <authorList>
            <person name="Abt B."/>
            <person name="Foster B."/>
            <person name="Lapidus A."/>
            <person name="Clum A."/>
            <person name="Sun H."/>
            <person name="Pukall R."/>
            <person name="Lucas S."/>
            <person name="Glavina Del Rio T."/>
            <person name="Nolan M."/>
            <person name="Tice H."/>
            <person name="Cheng J.F."/>
            <person name="Pitluck S."/>
            <person name="Liolios K."/>
            <person name="Ivanova N."/>
            <person name="Mavromatis K."/>
            <person name="Ovchinnikova G."/>
            <person name="Pati A."/>
            <person name="Goodwin L."/>
            <person name="Chen A."/>
            <person name="Palaniappan K."/>
            <person name="Land M."/>
            <person name="Hauser L."/>
            <person name="Chang Y.J."/>
            <person name="Jeffries C.D."/>
            <person name="Rohde M."/>
            <person name="Goker M."/>
            <person name="Woyke T."/>
            <person name="Bristow J."/>
            <person name="Eisen J.A."/>
            <person name="Markowitz V."/>
            <person name="Hugenholtz P."/>
            <person name="Kyrpides N.C."/>
            <person name="Klenk H.P."/>
        </authorList>
    </citation>
    <scope>NUCLEOTIDE SEQUENCE [LARGE SCALE GENOMIC DNA]</scope>
    <source>
        <strain evidence="18">ATCC 482 / DSM 20109 / BCRC 11376 / JCM 18109 / NBRC 3775 / NCIMB 8073 / NRS 134</strain>
    </source>
</reference>
<keyword evidence="14" id="KW-0813">Transport</keyword>
<dbReference type="AlphaFoldDB" id="D5UDE2"/>
<evidence type="ECO:0000313" key="18">
    <source>
        <dbReference type="Proteomes" id="UP000000849"/>
    </source>
</evidence>
<evidence type="ECO:0000259" key="16">
    <source>
        <dbReference type="PROSITE" id="PS51384"/>
    </source>
</evidence>
<dbReference type="InterPro" id="IPR012292">
    <property type="entry name" value="Globin/Proto"/>
</dbReference>
<evidence type="ECO:0000256" key="8">
    <source>
        <dbReference type="ARBA" id="ARBA00022857"/>
    </source>
</evidence>
<comment type="catalytic activity">
    <reaction evidence="13">
        <text>2 nitric oxide + NADPH + 2 O2 = 2 nitrate + NADP(+) + H(+)</text>
        <dbReference type="Rhea" id="RHEA:19465"/>
        <dbReference type="ChEBI" id="CHEBI:15378"/>
        <dbReference type="ChEBI" id="CHEBI:15379"/>
        <dbReference type="ChEBI" id="CHEBI:16480"/>
        <dbReference type="ChEBI" id="CHEBI:17632"/>
        <dbReference type="ChEBI" id="CHEBI:57783"/>
        <dbReference type="ChEBI" id="CHEBI:58349"/>
        <dbReference type="EC" id="1.14.12.17"/>
    </reaction>
</comment>
<comment type="catalytic activity">
    <reaction evidence="12">
        <text>2 nitric oxide + NADH + 2 O2 = 2 nitrate + NAD(+) + H(+)</text>
        <dbReference type="Rhea" id="RHEA:19469"/>
        <dbReference type="ChEBI" id="CHEBI:15378"/>
        <dbReference type="ChEBI" id="CHEBI:15379"/>
        <dbReference type="ChEBI" id="CHEBI:16480"/>
        <dbReference type="ChEBI" id="CHEBI:17632"/>
        <dbReference type="ChEBI" id="CHEBI:57540"/>
        <dbReference type="ChEBI" id="CHEBI:57945"/>
        <dbReference type="EC" id="1.14.12.17"/>
    </reaction>
</comment>
<dbReference type="RefSeq" id="WP_013118726.1">
    <property type="nucleotide sequence ID" value="NC_014151.1"/>
</dbReference>
<dbReference type="GO" id="GO:0071949">
    <property type="term" value="F:FAD binding"/>
    <property type="evidence" value="ECO:0007669"/>
    <property type="project" value="TreeGrafter"/>
</dbReference>
<keyword evidence="11" id="KW-0520">NAD</keyword>
<dbReference type="Gene3D" id="2.40.30.10">
    <property type="entry name" value="Translation factors"/>
    <property type="match status" value="1"/>
</dbReference>
<feature type="domain" description="FAD-binding FR-type" evidence="16">
    <location>
        <begin position="153"/>
        <end position="262"/>
    </location>
</feature>
<dbReference type="InterPro" id="IPR001433">
    <property type="entry name" value="OxRdtase_FAD/NAD-bd"/>
</dbReference>
<evidence type="ECO:0000256" key="9">
    <source>
        <dbReference type="ARBA" id="ARBA00023004"/>
    </source>
</evidence>
<dbReference type="OrthoDB" id="9801223at2"/>
<dbReference type="Pfam" id="PF00970">
    <property type="entry name" value="FAD_binding_6"/>
    <property type="match status" value="1"/>
</dbReference>
<comment type="similarity">
    <text evidence="2">In the C-terminal section; belongs to the flavoprotein pyridine nucleotide cytochrome reductase family.</text>
</comment>
<dbReference type="PROSITE" id="PS01033">
    <property type="entry name" value="GLOBIN"/>
    <property type="match status" value="1"/>
</dbReference>
<dbReference type="HOGENOM" id="CLU_003827_12_0_11"/>
<organism evidence="17 18">
    <name type="scientific">Cellulomonas flavigena (strain ATCC 482 / DSM 20109 / BCRC 11376 / JCM 18109 / NBRC 3775 / NCIMB 8073 / NRS 134)</name>
    <dbReference type="NCBI Taxonomy" id="446466"/>
    <lineage>
        <taxon>Bacteria</taxon>
        <taxon>Bacillati</taxon>
        <taxon>Actinomycetota</taxon>
        <taxon>Actinomycetes</taxon>
        <taxon>Micrococcales</taxon>
        <taxon>Cellulomonadaceae</taxon>
        <taxon>Cellulomonas</taxon>
    </lineage>
</organism>
<feature type="domain" description="Globin" evidence="15">
    <location>
        <begin position="1"/>
        <end position="141"/>
    </location>
</feature>
<evidence type="ECO:0000256" key="11">
    <source>
        <dbReference type="ARBA" id="ARBA00023027"/>
    </source>
</evidence>
<dbReference type="eggNOG" id="COG1018">
    <property type="taxonomic scope" value="Bacteria"/>
</dbReference>
<dbReference type="CDD" id="cd06184">
    <property type="entry name" value="flavohem_like_fad_nad_binding"/>
    <property type="match status" value="1"/>
</dbReference>
<evidence type="ECO:0000256" key="12">
    <source>
        <dbReference type="ARBA" id="ARBA00048649"/>
    </source>
</evidence>
<keyword evidence="18" id="KW-1185">Reference proteome</keyword>
<sequence>MLSTRSRAVVEATLPTVGAHIEQIATRFYDHMFTERPELLDGLFNRGNQASGTQRLALAGSIAHFAQALVATPEQLPERLLSRVAHKHASLGLRADQYGIVHEHLMWAIVDVLGDAVTPEVAAAWDEVYWLMAYALIHQERGLYSARGVTPETVWREWEVVERRDETADVVTFVVRRADRRSVRTSLPGQYVSVLVTLPDGTRQPRQYSLTRADDGEHRQLSVKRVRGGDTPDGEVSNLLCDTVQVGDRLTLSVPFGDAVLDESGRPVVLVSAGIGITPMAGMLSHLVAAGSDLSVTLLHADLDEASFALRHQVLADVRALPGGRAYAWYERGEGDGLGLDGVFPGWLDVDAVELPAGATYHLCGPIPFMRAVREQLLTRGVPARDVQYEVFGPDLWQADAATEASPDAVAAHAHA</sequence>
<proteinExistence type="inferred from homology"/>
<evidence type="ECO:0000256" key="5">
    <source>
        <dbReference type="ARBA" id="ARBA00022621"/>
    </source>
</evidence>
<evidence type="ECO:0000256" key="10">
    <source>
        <dbReference type="ARBA" id="ARBA00023014"/>
    </source>
</evidence>
<dbReference type="CDD" id="cd14782">
    <property type="entry name" value="FHb-globin_2"/>
    <property type="match status" value="1"/>
</dbReference>
<gene>
    <name evidence="17" type="ordered locus">Cfla_3526</name>
</gene>
<dbReference type="InterPro" id="IPR017927">
    <property type="entry name" value="FAD-bd_FR_type"/>
</dbReference>
<comment type="similarity">
    <text evidence="14">Belongs to the globin family.</text>
</comment>
<dbReference type="GO" id="GO:0071500">
    <property type="term" value="P:cellular response to nitrosative stress"/>
    <property type="evidence" value="ECO:0007669"/>
    <property type="project" value="TreeGrafter"/>
</dbReference>
<dbReference type="Proteomes" id="UP000000849">
    <property type="component" value="Chromosome"/>
</dbReference>
<evidence type="ECO:0000313" key="17">
    <source>
        <dbReference type="EMBL" id="ADG76398.1"/>
    </source>
</evidence>
<keyword evidence="5 14" id="KW-0561">Oxygen transport</keyword>
<keyword evidence="4 14" id="KW-0349">Heme</keyword>
<dbReference type="SUPFAM" id="SSF46458">
    <property type="entry name" value="Globin-like"/>
    <property type="match status" value="1"/>
</dbReference>
<evidence type="ECO:0000256" key="1">
    <source>
        <dbReference type="ARBA" id="ARBA00001970"/>
    </source>
</evidence>
<evidence type="ECO:0000256" key="14">
    <source>
        <dbReference type="RuleBase" id="RU000356"/>
    </source>
</evidence>
<evidence type="ECO:0000256" key="6">
    <source>
        <dbReference type="ARBA" id="ARBA00022714"/>
    </source>
</evidence>
<dbReference type="STRING" id="446466.Cfla_3526"/>
<keyword evidence="10" id="KW-0411">Iron-sulfur</keyword>
<evidence type="ECO:0000259" key="15">
    <source>
        <dbReference type="PROSITE" id="PS01033"/>
    </source>
</evidence>
<dbReference type="GO" id="GO:0046210">
    <property type="term" value="P:nitric oxide catabolic process"/>
    <property type="evidence" value="ECO:0007669"/>
    <property type="project" value="TreeGrafter"/>
</dbReference>
<dbReference type="InterPro" id="IPR009050">
    <property type="entry name" value="Globin-like_sf"/>
</dbReference>
<accession>D5UDE2</accession>
<evidence type="ECO:0000256" key="7">
    <source>
        <dbReference type="ARBA" id="ARBA00022723"/>
    </source>
</evidence>
<dbReference type="PANTHER" id="PTHR43396">
    <property type="entry name" value="FLAVOHEMOPROTEIN"/>
    <property type="match status" value="1"/>
</dbReference>
<dbReference type="InterPro" id="IPR000971">
    <property type="entry name" value="Globin"/>
</dbReference>
<protein>
    <recommendedName>
        <fullName evidence="3">nitric oxide dioxygenase</fullName>
        <ecNumber evidence="3">1.14.12.17</ecNumber>
    </recommendedName>
</protein>
<keyword evidence="7" id="KW-0479">Metal-binding</keyword>
<evidence type="ECO:0000256" key="2">
    <source>
        <dbReference type="ARBA" id="ARBA00006401"/>
    </source>
</evidence>
<dbReference type="Pfam" id="PF00175">
    <property type="entry name" value="NAD_binding_1"/>
    <property type="match status" value="1"/>
</dbReference>
<evidence type="ECO:0000256" key="4">
    <source>
        <dbReference type="ARBA" id="ARBA00022617"/>
    </source>
</evidence>
<dbReference type="InterPro" id="IPR008333">
    <property type="entry name" value="Cbr1-like_FAD-bd_dom"/>
</dbReference>
<dbReference type="GO" id="GO:0046872">
    <property type="term" value="F:metal ion binding"/>
    <property type="evidence" value="ECO:0007669"/>
    <property type="project" value="UniProtKB-KW"/>
</dbReference>
<dbReference type="eggNOG" id="COG1017">
    <property type="taxonomic scope" value="Bacteria"/>
</dbReference>
<dbReference type="EC" id="1.14.12.17" evidence="3"/>
<comment type="cofactor">
    <cofactor evidence="1">
        <name>heme b</name>
        <dbReference type="ChEBI" id="CHEBI:60344"/>
    </cofactor>
</comment>
<evidence type="ECO:0000256" key="3">
    <source>
        <dbReference type="ARBA" id="ARBA00012229"/>
    </source>
</evidence>
<dbReference type="SUPFAM" id="SSF52343">
    <property type="entry name" value="Ferredoxin reductase-like, C-terminal NADP-linked domain"/>
    <property type="match status" value="1"/>
</dbReference>
<dbReference type="InterPro" id="IPR039261">
    <property type="entry name" value="FNR_nucleotide-bd"/>
</dbReference>
<dbReference type="KEGG" id="cfl:Cfla_3526"/>
<dbReference type="Gene3D" id="3.40.50.80">
    <property type="entry name" value="Nucleotide-binding domain of ferredoxin-NADP reductase (FNR) module"/>
    <property type="match status" value="1"/>
</dbReference>
<keyword evidence="9" id="KW-0408">Iron</keyword>
<keyword evidence="8" id="KW-0521">NADP</keyword>
<dbReference type="Gene3D" id="1.10.490.10">
    <property type="entry name" value="Globins"/>
    <property type="match status" value="1"/>
</dbReference>
<dbReference type="Pfam" id="PF00042">
    <property type="entry name" value="Globin"/>
    <property type="match status" value="1"/>
</dbReference>
<keyword evidence="6" id="KW-0001">2Fe-2S</keyword>
<dbReference type="GO" id="GO:0020037">
    <property type="term" value="F:heme binding"/>
    <property type="evidence" value="ECO:0007669"/>
    <property type="project" value="InterPro"/>
</dbReference>